<proteinExistence type="predicted"/>
<dbReference type="AlphaFoldDB" id="A0A5C5WDV8"/>
<evidence type="ECO:0000313" key="3">
    <source>
        <dbReference type="Proteomes" id="UP000317243"/>
    </source>
</evidence>
<feature type="region of interest" description="Disordered" evidence="1">
    <location>
        <begin position="330"/>
        <end position="351"/>
    </location>
</feature>
<dbReference type="Proteomes" id="UP000317243">
    <property type="component" value="Unassembled WGS sequence"/>
</dbReference>
<gene>
    <name evidence="2" type="ORF">KOR42_40160</name>
</gene>
<keyword evidence="3" id="KW-1185">Reference proteome</keyword>
<accession>A0A5C5WDV8</accession>
<comment type="caution">
    <text evidence="2">The sequence shown here is derived from an EMBL/GenBank/DDBJ whole genome shotgun (WGS) entry which is preliminary data.</text>
</comment>
<feature type="region of interest" description="Disordered" evidence="1">
    <location>
        <begin position="85"/>
        <end position="104"/>
    </location>
</feature>
<feature type="compositionally biased region" description="Basic and acidic residues" evidence="1">
    <location>
        <begin position="94"/>
        <end position="104"/>
    </location>
</feature>
<organism evidence="2 3">
    <name type="scientific">Thalassoglobus neptunius</name>
    <dbReference type="NCBI Taxonomy" id="1938619"/>
    <lineage>
        <taxon>Bacteria</taxon>
        <taxon>Pseudomonadati</taxon>
        <taxon>Planctomycetota</taxon>
        <taxon>Planctomycetia</taxon>
        <taxon>Planctomycetales</taxon>
        <taxon>Planctomycetaceae</taxon>
        <taxon>Thalassoglobus</taxon>
    </lineage>
</organism>
<reference evidence="2 3" key="1">
    <citation type="submission" date="2019-02" db="EMBL/GenBank/DDBJ databases">
        <title>Deep-cultivation of Planctomycetes and their phenomic and genomic characterization uncovers novel biology.</title>
        <authorList>
            <person name="Wiegand S."/>
            <person name="Jogler M."/>
            <person name="Boedeker C."/>
            <person name="Pinto D."/>
            <person name="Vollmers J."/>
            <person name="Rivas-Marin E."/>
            <person name="Kohn T."/>
            <person name="Peeters S.H."/>
            <person name="Heuer A."/>
            <person name="Rast P."/>
            <person name="Oberbeckmann S."/>
            <person name="Bunk B."/>
            <person name="Jeske O."/>
            <person name="Meyerdierks A."/>
            <person name="Storesund J.E."/>
            <person name="Kallscheuer N."/>
            <person name="Luecker S."/>
            <person name="Lage O.M."/>
            <person name="Pohl T."/>
            <person name="Merkel B.J."/>
            <person name="Hornburger P."/>
            <person name="Mueller R.-W."/>
            <person name="Bruemmer F."/>
            <person name="Labrenz M."/>
            <person name="Spormann A.M."/>
            <person name="Op Den Camp H."/>
            <person name="Overmann J."/>
            <person name="Amann R."/>
            <person name="Jetten M.S.M."/>
            <person name="Mascher T."/>
            <person name="Medema M.H."/>
            <person name="Devos D.P."/>
            <person name="Kaster A.-K."/>
            <person name="Ovreas L."/>
            <person name="Rohde M."/>
            <person name="Galperin M.Y."/>
            <person name="Jogler C."/>
        </authorList>
    </citation>
    <scope>NUCLEOTIDE SEQUENCE [LARGE SCALE GENOMIC DNA]</scope>
    <source>
        <strain evidence="2 3">KOR42</strain>
    </source>
</reference>
<evidence type="ECO:0000313" key="2">
    <source>
        <dbReference type="EMBL" id="TWT48225.1"/>
    </source>
</evidence>
<protein>
    <submittedName>
        <fullName evidence="2">Uncharacterized protein</fullName>
    </submittedName>
</protein>
<dbReference type="EMBL" id="SIHI01000020">
    <property type="protein sequence ID" value="TWT48225.1"/>
    <property type="molecule type" value="Genomic_DNA"/>
</dbReference>
<dbReference type="OrthoDB" id="288935at2"/>
<name>A0A5C5WDV8_9PLAN</name>
<sequence>MDIVIPHQFLSFSTIVVLTLGLTSCGHAEWTAYNPEKGQKEAQSSDQNSPIIRERRKVADTQIEPSAPHTGWTSTDPGRTVKVSADLSSSLETSKADRLPEIRSAAERFSTPPIEWTPVQVRVQSDEEEINEDVDRLLRQNNDWYPTIHRNSPLSNVVTDSTQTQSYLGELHGLIRAESAPVATQPIKLSGHLIESMTVPETSPSQMKGSLVFLDELKELVEDGSITDETRVVVPSKAETNVQSTALPFEEIDVPSIPEPEILINESPVSPVPAASVDVDEEVEVVAQAYNPPAVPPTPEDSEKLQTLEEDEARYRLSNLFAPVTDIDLEGPSTEPPKDIADFTTPQSNPESRLKTEAYLATATRPLSPAYFVGPTFSAVHPPRNTYCFTHNPLYFEDPNLERCGIGCGCFTTVKSAACFYADAVFLPYTLIVTPPRTCMPTLGDCPTCCEFDSDAYFREWKW</sequence>
<dbReference type="RefSeq" id="WP_146511424.1">
    <property type="nucleotide sequence ID" value="NZ_SIHI01000020.1"/>
</dbReference>
<evidence type="ECO:0000256" key="1">
    <source>
        <dbReference type="SAM" id="MobiDB-lite"/>
    </source>
</evidence>